<protein>
    <submittedName>
        <fullName evidence="1">Uncharacterized protein</fullName>
    </submittedName>
</protein>
<name>A0A059DC21_EUCGR</name>
<dbReference type="InParanoid" id="A0A059DC21"/>
<dbReference type="AlphaFoldDB" id="A0A059DC21"/>
<evidence type="ECO:0000313" key="1">
    <source>
        <dbReference type="EMBL" id="KCW88009.1"/>
    </source>
</evidence>
<sequence>MISSCPHIFPDPSAIIYSFLNQYNRIYPGSFLHFRQTQRRVRVPTFHPHYWLYYLDIVHIISAFPSSSHGTYPNMWS</sequence>
<proteinExistence type="predicted"/>
<dbReference type="EMBL" id="KK198753">
    <property type="protein sequence ID" value="KCW88009.1"/>
    <property type="molecule type" value="Genomic_DNA"/>
</dbReference>
<reference evidence="1" key="1">
    <citation type="submission" date="2013-07" db="EMBL/GenBank/DDBJ databases">
        <title>The genome of Eucalyptus grandis.</title>
        <authorList>
            <person name="Schmutz J."/>
            <person name="Hayes R."/>
            <person name="Myburg A."/>
            <person name="Tuskan G."/>
            <person name="Grattapaglia D."/>
            <person name="Rokhsar D.S."/>
        </authorList>
    </citation>
    <scope>NUCLEOTIDE SEQUENCE</scope>
    <source>
        <tissue evidence="1">Leaf extractions</tissue>
    </source>
</reference>
<accession>A0A059DC21</accession>
<organism evidence="1">
    <name type="scientific">Eucalyptus grandis</name>
    <name type="common">Flooded gum</name>
    <dbReference type="NCBI Taxonomy" id="71139"/>
    <lineage>
        <taxon>Eukaryota</taxon>
        <taxon>Viridiplantae</taxon>
        <taxon>Streptophyta</taxon>
        <taxon>Embryophyta</taxon>
        <taxon>Tracheophyta</taxon>
        <taxon>Spermatophyta</taxon>
        <taxon>Magnoliopsida</taxon>
        <taxon>eudicotyledons</taxon>
        <taxon>Gunneridae</taxon>
        <taxon>Pentapetalae</taxon>
        <taxon>rosids</taxon>
        <taxon>malvids</taxon>
        <taxon>Myrtales</taxon>
        <taxon>Myrtaceae</taxon>
        <taxon>Myrtoideae</taxon>
        <taxon>Eucalypteae</taxon>
        <taxon>Eucalyptus</taxon>
    </lineage>
</organism>
<gene>
    <name evidence="1" type="ORF">EUGRSUZ_A00418</name>
</gene>
<dbReference type="Gramene" id="KCW88009">
    <property type="protein sequence ID" value="KCW88009"/>
    <property type="gene ID" value="EUGRSUZ_A00418"/>
</dbReference>